<dbReference type="PANTHER" id="PTHR11071">
    <property type="entry name" value="PEPTIDYL-PROLYL CIS-TRANS ISOMERASE"/>
    <property type="match status" value="1"/>
</dbReference>
<comment type="catalytic activity">
    <reaction evidence="1">
        <text>[protein]-peptidylproline (omega=180) = [protein]-peptidylproline (omega=0)</text>
        <dbReference type="Rhea" id="RHEA:16237"/>
        <dbReference type="Rhea" id="RHEA-COMP:10747"/>
        <dbReference type="Rhea" id="RHEA-COMP:10748"/>
        <dbReference type="ChEBI" id="CHEBI:83833"/>
        <dbReference type="ChEBI" id="CHEBI:83834"/>
        <dbReference type="EC" id="5.2.1.8"/>
    </reaction>
</comment>
<organism evidence="11 12">
    <name type="scientific">Testicularia cyperi</name>
    <dbReference type="NCBI Taxonomy" id="1882483"/>
    <lineage>
        <taxon>Eukaryota</taxon>
        <taxon>Fungi</taxon>
        <taxon>Dikarya</taxon>
        <taxon>Basidiomycota</taxon>
        <taxon>Ustilaginomycotina</taxon>
        <taxon>Ustilaginomycetes</taxon>
        <taxon>Ustilaginales</taxon>
        <taxon>Anthracoideaceae</taxon>
        <taxon>Testicularia</taxon>
    </lineage>
</organism>
<dbReference type="SMART" id="SM00028">
    <property type="entry name" value="TPR"/>
    <property type="match status" value="2"/>
</dbReference>
<dbReference type="GO" id="GO:0016018">
    <property type="term" value="F:cyclosporin A binding"/>
    <property type="evidence" value="ECO:0007669"/>
    <property type="project" value="TreeGrafter"/>
</dbReference>
<keyword evidence="6" id="KW-0697">Rotamase</keyword>
<dbReference type="GO" id="GO:0005737">
    <property type="term" value="C:cytoplasm"/>
    <property type="evidence" value="ECO:0007669"/>
    <property type="project" value="TreeGrafter"/>
</dbReference>
<evidence type="ECO:0000259" key="10">
    <source>
        <dbReference type="PROSITE" id="PS50072"/>
    </source>
</evidence>
<keyword evidence="12" id="KW-1185">Reference proteome</keyword>
<evidence type="ECO:0000256" key="5">
    <source>
        <dbReference type="ARBA" id="ARBA00022803"/>
    </source>
</evidence>
<dbReference type="Proteomes" id="UP000246740">
    <property type="component" value="Unassembled WGS sequence"/>
</dbReference>
<feature type="region of interest" description="Disordered" evidence="9">
    <location>
        <begin position="186"/>
        <end position="215"/>
    </location>
</feature>
<dbReference type="EMBL" id="KZ819191">
    <property type="protein sequence ID" value="PWZ01271.1"/>
    <property type="molecule type" value="Genomic_DNA"/>
</dbReference>
<keyword evidence="5 8" id="KW-0802">TPR repeat</keyword>
<dbReference type="AlphaFoldDB" id="A0A317XVB3"/>
<dbReference type="Gene3D" id="2.40.100.10">
    <property type="entry name" value="Cyclophilin-like"/>
    <property type="match status" value="1"/>
</dbReference>
<feature type="repeat" description="TPR" evidence="8">
    <location>
        <begin position="335"/>
        <end position="368"/>
    </location>
</feature>
<reference evidence="11 12" key="1">
    <citation type="journal article" date="2018" name="Mol. Biol. Evol.">
        <title>Broad Genomic Sampling Reveals a Smut Pathogenic Ancestry of the Fungal Clade Ustilaginomycotina.</title>
        <authorList>
            <person name="Kijpornyongpan T."/>
            <person name="Mondo S.J."/>
            <person name="Barry K."/>
            <person name="Sandor L."/>
            <person name="Lee J."/>
            <person name="Lipzen A."/>
            <person name="Pangilinan J."/>
            <person name="LaButti K."/>
            <person name="Hainaut M."/>
            <person name="Henrissat B."/>
            <person name="Grigoriev I.V."/>
            <person name="Spatafora J.W."/>
            <person name="Aime M.C."/>
        </authorList>
    </citation>
    <scope>NUCLEOTIDE SEQUENCE [LARGE SCALE GENOMIC DNA]</scope>
    <source>
        <strain evidence="11 12">MCA 3645</strain>
    </source>
</reference>
<dbReference type="PANTHER" id="PTHR11071:SF561">
    <property type="entry name" value="PEPTIDYL-PROLYL CIS-TRANS ISOMERASE D-RELATED"/>
    <property type="match status" value="1"/>
</dbReference>
<dbReference type="Pfam" id="PF00160">
    <property type="entry name" value="Pro_isomerase"/>
    <property type="match status" value="1"/>
</dbReference>
<dbReference type="GO" id="GO:0042026">
    <property type="term" value="P:protein refolding"/>
    <property type="evidence" value="ECO:0007669"/>
    <property type="project" value="UniProtKB-ARBA"/>
</dbReference>
<feature type="compositionally biased region" description="Acidic residues" evidence="9">
    <location>
        <begin position="200"/>
        <end position="215"/>
    </location>
</feature>
<name>A0A317XVB3_9BASI</name>
<dbReference type="PROSITE" id="PS50072">
    <property type="entry name" value="CSA_PPIASE_2"/>
    <property type="match status" value="1"/>
</dbReference>
<sequence>MATEQQNNPVVYFDIEFAGEPAPTRTGANRIVLELYSDVVPITATNFLELCKGEKTSSDGVPLKFAGSGFHRVIPKFMIQGGDFTRGDGTGGLSIYGDKFADEKPGLGLKHDRPFLLSMANAGPDTNGSQFFITTVPTPHLDGKHVVFGQVLKGKAVVRRIENAETLPGDKPKHPITIKAAGQLDRAQDGPNNWGIQSDESGDAFEEFPEDQDDVDTLESDPTKALAAATTIKGFANTLFSKANYGEALTKYTKALRYCNLHPVLPDGTDASVVSEFSALKISIQLNAALCALKTSPAQPRVSVQMTDSAIATLSKGSWDSNDSPEAKKIQQDLAKAHFRRALAHIQLKNEDAALDDLNKAKHLAPSDPAIQSHIKAVHERKANRVKAQRAAYSKMFSS</sequence>
<keyword evidence="4" id="KW-0677">Repeat</keyword>
<dbReference type="Gene3D" id="1.25.40.10">
    <property type="entry name" value="Tetratricopeptide repeat domain"/>
    <property type="match status" value="1"/>
</dbReference>
<dbReference type="PROSITE" id="PS50005">
    <property type="entry name" value="TPR"/>
    <property type="match status" value="1"/>
</dbReference>
<comment type="function">
    <text evidence="2">PPIases accelerate the folding of proteins. It catalyzes the cis-trans isomerization of proline imidic peptide bonds in oligopeptides.</text>
</comment>
<dbReference type="FunFam" id="2.40.100.10:FF:000025">
    <property type="entry name" value="Peptidyl-prolyl cis-trans isomerase CYP19-2"/>
    <property type="match status" value="1"/>
</dbReference>
<evidence type="ECO:0000256" key="4">
    <source>
        <dbReference type="ARBA" id="ARBA00022737"/>
    </source>
</evidence>
<evidence type="ECO:0000313" key="11">
    <source>
        <dbReference type="EMBL" id="PWZ01271.1"/>
    </source>
</evidence>
<proteinExistence type="predicted"/>
<evidence type="ECO:0000256" key="6">
    <source>
        <dbReference type="ARBA" id="ARBA00023110"/>
    </source>
</evidence>
<evidence type="ECO:0000256" key="7">
    <source>
        <dbReference type="ARBA" id="ARBA00023235"/>
    </source>
</evidence>
<evidence type="ECO:0000256" key="2">
    <source>
        <dbReference type="ARBA" id="ARBA00002388"/>
    </source>
</evidence>
<dbReference type="InterPro" id="IPR020892">
    <property type="entry name" value="Cyclophilin-type_PPIase_CS"/>
</dbReference>
<dbReference type="GO" id="GO:0003755">
    <property type="term" value="F:peptidyl-prolyl cis-trans isomerase activity"/>
    <property type="evidence" value="ECO:0007669"/>
    <property type="project" value="UniProtKB-KW"/>
</dbReference>
<dbReference type="EC" id="5.2.1.8" evidence="3"/>
<dbReference type="InterPro" id="IPR019734">
    <property type="entry name" value="TPR_rpt"/>
</dbReference>
<evidence type="ECO:0000313" key="12">
    <source>
        <dbReference type="Proteomes" id="UP000246740"/>
    </source>
</evidence>
<keyword evidence="7 11" id="KW-0413">Isomerase</keyword>
<accession>A0A317XVB3</accession>
<dbReference type="PRINTS" id="PR00153">
    <property type="entry name" value="CSAPPISMRASE"/>
</dbReference>
<dbReference type="InterPro" id="IPR029000">
    <property type="entry name" value="Cyclophilin-like_dom_sf"/>
</dbReference>
<feature type="compositionally biased region" description="Polar residues" evidence="9">
    <location>
        <begin position="190"/>
        <end position="199"/>
    </location>
</feature>
<dbReference type="SUPFAM" id="SSF50891">
    <property type="entry name" value="Cyclophilin-like"/>
    <property type="match status" value="1"/>
</dbReference>
<dbReference type="InParanoid" id="A0A317XVB3"/>
<gene>
    <name evidence="11" type="ORF">BCV70DRAFT_199615</name>
</gene>
<evidence type="ECO:0000256" key="1">
    <source>
        <dbReference type="ARBA" id="ARBA00000971"/>
    </source>
</evidence>
<dbReference type="FunCoup" id="A0A317XVB3">
    <property type="interactions" value="522"/>
</dbReference>
<protein>
    <recommendedName>
        <fullName evidence="3">peptidylprolyl isomerase</fullName>
        <ecNumber evidence="3">5.2.1.8</ecNumber>
    </recommendedName>
</protein>
<dbReference type="SUPFAM" id="SSF48452">
    <property type="entry name" value="TPR-like"/>
    <property type="match status" value="1"/>
</dbReference>
<dbReference type="STRING" id="1882483.A0A317XVB3"/>
<dbReference type="FunFam" id="1.25.40.10:FF:000029">
    <property type="entry name" value="peptidyl-prolyl cis-trans isomerase D"/>
    <property type="match status" value="1"/>
</dbReference>
<dbReference type="InterPro" id="IPR011990">
    <property type="entry name" value="TPR-like_helical_dom_sf"/>
</dbReference>
<evidence type="ECO:0000256" key="8">
    <source>
        <dbReference type="PROSITE-ProRule" id="PRU00339"/>
    </source>
</evidence>
<dbReference type="OrthoDB" id="193499at2759"/>
<evidence type="ECO:0000256" key="3">
    <source>
        <dbReference type="ARBA" id="ARBA00013194"/>
    </source>
</evidence>
<feature type="domain" description="PPIase cyclophilin-type" evidence="10">
    <location>
        <begin position="28"/>
        <end position="183"/>
    </location>
</feature>
<dbReference type="PROSITE" id="PS00170">
    <property type="entry name" value="CSA_PPIASE_1"/>
    <property type="match status" value="1"/>
</dbReference>
<dbReference type="InterPro" id="IPR002130">
    <property type="entry name" value="Cyclophilin-type_PPIase_dom"/>
</dbReference>
<evidence type="ECO:0000256" key="9">
    <source>
        <dbReference type="SAM" id="MobiDB-lite"/>
    </source>
</evidence>